<feature type="domain" description="Tripartite ATP-independent periplasmic transporters DctQ component" evidence="10">
    <location>
        <begin position="20"/>
        <end position="150"/>
    </location>
</feature>
<evidence type="ECO:0000313" key="11">
    <source>
        <dbReference type="EMBL" id="TWT77081.1"/>
    </source>
</evidence>
<name>A0A5C5YQ65_9BACT</name>
<keyword evidence="4" id="KW-0997">Cell inner membrane</keyword>
<keyword evidence="3" id="KW-1003">Cell membrane</keyword>
<dbReference type="OrthoDB" id="9815614at2"/>
<evidence type="ECO:0000256" key="2">
    <source>
        <dbReference type="ARBA" id="ARBA00022448"/>
    </source>
</evidence>
<proteinExistence type="inferred from homology"/>
<dbReference type="GO" id="GO:0015740">
    <property type="term" value="P:C4-dicarboxylate transport"/>
    <property type="evidence" value="ECO:0007669"/>
    <property type="project" value="TreeGrafter"/>
</dbReference>
<evidence type="ECO:0000256" key="6">
    <source>
        <dbReference type="ARBA" id="ARBA00022989"/>
    </source>
</evidence>
<keyword evidence="6 9" id="KW-1133">Transmembrane helix</keyword>
<evidence type="ECO:0000256" key="5">
    <source>
        <dbReference type="ARBA" id="ARBA00022692"/>
    </source>
</evidence>
<keyword evidence="2" id="KW-0813">Transport</keyword>
<protein>
    <submittedName>
        <fullName evidence="11">2,3-diketo-L-gulonate TRAP transporter small permease protein YiaM</fullName>
    </submittedName>
</protein>
<sequence length="175" mass="18807">MRRFGVALLEGLVSLIMGALVLVVLWGVASRFVLDSPSRWTQDVSEALIVWLTFLAAAAGFRRWEHLGLDWLAEKLSPDARRLLEVLVALICAVFAAAALIWGGYVLVAKTLESGQMMTTVPLRKGWVYLAAPVGGVLICLFSLHRAWRIAGGAEVVGGGPGDAPSVPTELEQQA</sequence>
<evidence type="ECO:0000256" key="4">
    <source>
        <dbReference type="ARBA" id="ARBA00022519"/>
    </source>
</evidence>
<dbReference type="Proteomes" id="UP000318478">
    <property type="component" value="Unassembled WGS sequence"/>
</dbReference>
<dbReference type="AlphaFoldDB" id="A0A5C5YQ65"/>
<dbReference type="GO" id="GO:0022857">
    <property type="term" value="F:transmembrane transporter activity"/>
    <property type="evidence" value="ECO:0007669"/>
    <property type="project" value="TreeGrafter"/>
</dbReference>
<dbReference type="InterPro" id="IPR007387">
    <property type="entry name" value="TRAP_DctQ"/>
</dbReference>
<dbReference type="Pfam" id="PF04290">
    <property type="entry name" value="DctQ"/>
    <property type="match status" value="1"/>
</dbReference>
<evidence type="ECO:0000256" key="8">
    <source>
        <dbReference type="ARBA" id="ARBA00038436"/>
    </source>
</evidence>
<keyword evidence="12" id="KW-1185">Reference proteome</keyword>
<reference evidence="11 12" key="1">
    <citation type="submission" date="2019-02" db="EMBL/GenBank/DDBJ databases">
        <title>Deep-cultivation of Planctomycetes and their phenomic and genomic characterization uncovers novel biology.</title>
        <authorList>
            <person name="Wiegand S."/>
            <person name="Jogler M."/>
            <person name="Boedeker C."/>
            <person name="Pinto D."/>
            <person name="Vollmers J."/>
            <person name="Rivas-Marin E."/>
            <person name="Kohn T."/>
            <person name="Peeters S.H."/>
            <person name="Heuer A."/>
            <person name="Rast P."/>
            <person name="Oberbeckmann S."/>
            <person name="Bunk B."/>
            <person name="Jeske O."/>
            <person name="Meyerdierks A."/>
            <person name="Storesund J.E."/>
            <person name="Kallscheuer N."/>
            <person name="Luecker S."/>
            <person name="Lage O.M."/>
            <person name="Pohl T."/>
            <person name="Merkel B.J."/>
            <person name="Hornburger P."/>
            <person name="Mueller R.-W."/>
            <person name="Bruemmer F."/>
            <person name="Labrenz M."/>
            <person name="Spormann A.M."/>
            <person name="Op Den Camp H."/>
            <person name="Overmann J."/>
            <person name="Amann R."/>
            <person name="Jetten M.S.M."/>
            <person name="Mascher T."/>
            <person name="Medema M.H."/>
            <person name="Devos D.P."/>
            <person name="Kaster A.-K."/>
            <person name="Ovreas L."/>
            <person name="Rohde M."/>
            <person name="Galperin M.Y."/>
            <person name="Jogler C."/>
        </authorList>
    </citation>
    <scope>NUCLEOTIDE SEQUENCE [LARGE SCALE GENOMIC DNA]</scope>
    <source>
        <strain evidence="11 12">Pla123a</strain>
    </source>
</reference>
<dbReference type="EMBL" id="SJPO01000005">
    <property type="protein sequence ID" value="TWT77081.1"/>
    <property type="molecule type" value="Genomic_DNA"/>
</dbReference>
<comment type="similarity">
    <text evidence="8">Belongs to the TRAP transporter small permease family.</text>
</comment>
<gene>
    <name evidence="11" type="primary">yiaM</name>
    <name evidence="11" type="ORF">Pla123a_25110</name>
</gene>
<accession>A0A5C5YQ65</accession>
<feature type="transmembrane region" description="Helical" evidence="9">
    <location>
        <begin position="48"/>
        <end position="65"/>
    </location>
</feature>
<dbReference type="PANTHER" id="PTHR35011:SF2">
    <property type="entry name" value="2,3-DIKETO-L-GULONATE TRAP TRANSPORTER SMALL PERMEASE PROTEIN YIAM"/>
    <property type="match status" value="1"/>
</dbReference>
<comment type="subcellular location">
    <subcellularLocation>
        <location evidence="1">Cell inner membrane</location>
        <topology evidence="1">Multi-pass membrane protein</topology>
    </subcellularLocation>
</comment>
<evidence type="ECO:0000256" key="9">
    <source>
        <dbReference type="SAM" id="Phobius"/>
    </source>
</evidence>
<feature type="transmembrane region" description="Helical" evidence="9">
    <location>
        <begin position="7"/>
        <end position="28"/>
    </location>
</feature>
<evidence type="ECO:0000313" key="12">
    <source>
        <dbReference type="Proteomes" id="UP000318478"/>
    </source>
</evidence>
<evidence type="ECO:0000256" key="3">
    <source>
        <dbReference type="ARBA" id="ARBA00022475"/>
    </source>
</evidence>
<dbReference type="RefSeq" id="WP_146587359.1">
    <property type="nucleotide sequence ID" value="NZ_SJPO01000005.1"/>
</dbReference>
<feature type="transmembrane region" description="Helical" evidence="9">
    <location>
        <begin position="127"/>
        <end position="144"/>
    </location>
</feature>
<keyword evidence="5 9" id="KW-0812">Transmembrane</keyword>
<organism evidence="11 12">
    <name type="scientific">Posidoniimonas polymericola</name>
    <dbReference type="NCBI Taxonomy" id="2528002"/>
    <lineage>
        <taxon>Bacteria</taxon>
        <taxon>Pseudomonadati</taxon>
        <taxon>Planctomycetota</taxon>
        <taxon>Planctomycetia</taxon>
        <taxon>Pirellulales</taxon>
        <taxon>Lacipirellulaceae</taxon>
        <taxon>Posidoniimonas</taxon>
    </lineage>
</organism>
<dbReference type="PANTHER" id="PTHR35011">
    <property type="entry name" value="2,3-DIKETO-L-GULONATE TRAP TRANSPORTER SMALL PERMEASE PROTEIN YIAM"/>
    <property type="match status" value="1"/>
</dbReference>
<evidence type="ECO:0000256" key="1">
    <source>
        <dbReference type="ARBA" id="ARBA00004429"/>
    </source>
</evidence>
<feature type="transmembrane region" description="Helical" evidence="9">
    <location>
        <begin position="86"/>
        <end position="107"/>
    </location>
</feature>
<comment type="caution">
    <text evidence="11">The sequence shown here is derived from an EMBL/GenBank/DDBJ whole genome shotgun (WGS) entry which is preliminary data.</text>
</comment>
<dbReference type="InterPro" id="IPR055348">
    <property type="entry name" value="DctQ"/>
</dbReference>
<evidence type="ECO:0000259" key="10">
    <source>
        <dbReference type="Pfam" id="PF04290"/>
    </source>
</evidence>
<dbReference type="GO" id="GO:0005886">
    <property type="term" value="C:plasma membrane"/>
    <property type="evidence" value="ECO:0007669"/>
    <property type="project" value="UniProtKB-SubCell"/>
</dbReference>
<keyword evidence="7 9" id="KW-0472">Membrane</keyword>
<evidence type="ECO:0000256" key="7">
    <source>
        <dbReference type="ARBA" id="ARBA00023136"/>
    </source>
</evidence>